<feature type="domain" description="N-acetyltransferase" evidence="3">
    <location>
        <begin position="6"/>
        <end position="164"/>
    </location>
</feature>
<accession>A0A3N6P7Y2</accession>
<name>A0A3N6P7Y2_NATCH</name>
<gene>
    <name evidence="4" type="ORF">EA473_17875</name>
</gene>
<dbReference type="Pfam" id="PF00583">
    <property type="entry name" value="Acetyltransf_1"/>
    <property type="match status" value="1"/>
</dbReference>
<dbReference type="InterPro" id="IPR050832">
    <property type="entry name" value="Bact_Acetyltransf"/>
</dbReference>
<dbReference type="PANTHER" id="PTHR43877">
    <property type="entry name" value="AMINOALKYLPHOSPHONATE N-ACETYLTRANSFERASE-RELATED-RELATED"/>
    <property type="match status" value="1"/>
</dbReference>
<dbReference type="EMBL" id="REGA01000018">
    <property type="protein sequence ID" value="RQG92135.1"/>
    <property type="molecule type" value="Genomic_DNA"/>
</dbReference>
<proteinExistence type="predicted"/>
<reference evidence="4 5" key="1">
    <citation type="submission" date="2018-10" db="EMBL/GenBank/DDBJ databases">
        <title>Natrarchaeobius chitinivorans gen. nov., sp. nov., and Natrarchaeobius haloalkaliphilus sp. nov., alkaliphilic, chitin-utilizing haloarchaea from hypersaline alkaline lakes.</title>
        <authorList>
            <person name="Sorokin D.Y."/>
            <person name="Elcheninov A.G."/>
            <person name="Kostrikina N.A."/>
            <person name="Bale N.J."/>
            <person name="Sinninghe Damste J.S."/>
            <person name="Khijniak T.V."/>
            <person name="Kublanov I.V."/>
            <person name="Toshchakov S.V."/>
        </authorList>
    </citation>
    <scope>NUCLEOTIDE SEQUENCE [LARGE SCALE GENOMIC DNA]</scope>
    <source>
        <strain evidence="4 5">AArcht4T</strain>
    </source>
</reference>
<dbReference type="InterPro" id="IPR000182">
    <property type="entry name" value="GNAT_dom"/>
</dbReference>
<evidence type="ECO:0000313" key="4">
    <source>
        <dbReference type="EMBL" id="RQG92135.1"/>
    </source>
</evidence>
<dbReference type="Proteomes" id="UP000282323">
    <property type="component" value="Unassembled WGS sequence"/>
</dbReference>
<dbReference type="CDD" id="cd04301">
    <property type="entry name" value="NAT_SF"/>
    <property type="match status" value="1"/>
</dbReference>
<dbReference type="PANTHER" id="PTHR43877:SF1">
    <property type="entry name" value="ACETYLTRANSFERASE"/>
    <property type="match status" value="1"/>
</dbReference>
<protein>
    <submittedName>
        <fullName evidence="4">GNAT family N-acetyltransferase</fullName>
    </submittedName>
</protein>
<dbReference type="PROSITE" id="PS51186">
    <property type="entry name" value="GNAT"/>
    <property type="match status" value="1"/>
</dbReference>
<evidence type="ECO:0000259" key="3">
    <source>
        <dbReference type="PROSITE" id="PS51186"/>
    </source>
</evidence>
<keyword evidence="5" id="KW-1185">Reference proteome</keyword>
<sequence length="169" mass="18285">MGTDDVRIREATATDAVGIEDVHAASIRELGSDAYDDRQVEAWLSHVHSERYPVGESGFRVVVADYGGSIVGFGLLEFDPADLDESTAEIGAVYVHPDDAREGVGSAILGDLESAARDRGVEALELTASRNAIAFYERHGYEGHDAASLEMQEGVTLECQRMRKRSTPS</sequence>
<evidence type="ECO:0000256" key="2">
    <source>
        <dbReference type="ARBA" id="ARBA00023315"/>
    </source>
</evidence>
<dbReference type="GO" id="GO:0016747">
    <property type="term" value="F:acyltransferase activity, transferring groups other than amino-acyl groups"/>
    <property type="evidence" value="ECO:0007669"/>
    <property type="project" value="InterPro"/>
</dbReference>
<evidence type="ECO:0000256" key="1">
    <source>
        <dbReference type="ARBA" id="ARBA00022679"/>
    </source>
</evidence>
<dbReference type="OrthoDB" id="111868at2157"/>
<dbReference type="SUPFAM" id="SSF55729">
    <property type="entry name" value="Acyl-CoA N-acyltransferases (Nat)"/>
    <property type="match status" value="1"/>
</dbReference>
<organism evidence="4 5">
    <name type="scientific">Natrarchaeobius chitinivorans</name>
    <dbReference type="NCBI Taxonomy" id="1679083"/>
    <lineage>
        <taxon>Archaea</taxon>
        <taxon>Methanobacteriati</taxon>
        <taxon>Methanobacteriota</taxon>
        <taxon>Stenosarchaea group</taxon>
        <taxon>Halobacteria</taxon>
        <taxon>Halobacteriales</taxon>
        <taxon>Natrialbaceae</taxon>
        <taxon>Natrarchaeobius</taxon>
    </lineage>
</organism>
<evidence type="ECO:0000313" key="5">
    <source>
        <dbReference type="Proteomes" id="UP000282323"/>
    </source>
</evidence>
<dbReference type="AlphaFoldDB" id="A0A3N6P7Y2"/>
<dbReference type="InterPro" id="IPR016181">
    <property type="entry name" value="Acyl_CoA_acyltransferase"/>
</dbReference>
<keyword evidence="2" id="KW-0012">Acyltransferase</keyword>
<keyword evidence="1 4" id="KW-0808">Transferase</keyword>
<dbReference type="Gene3D" id="3.40.630.30">
    <property type="match status" value="1"/>
</dbReference>
<comment type="caution">
    <text evidence="4">The sequence shown here is derived from an EMBL/GenBank/DDBJ whole genome shotgun (WGS) entry which is preliminary data.</text>
</comment>